<evidence type="ECO:0000256" key="4">
    <source>
        <dbReference type="ARBA" id="ARBA00023136"/>
    </source>
</evidence>
<protein>
    <submittedName>
        <fullName evidence="9">Uncharacterized protein</fullName>
    </submittedName>
</protein>
<dbReference type="GO" id="GO:0016020">
    <property type="term" value="C:membrane"/>
    <property type="evidence" value="ECO:0007669"/>
    <property type="project" value="UniProtKB-SubCell"/>
</dbReference>
<dbReference type="GO" id="GO:0055078">
    <property type="term" value="P:sodium ion homeostasis"/>
    <property type="evidence" value="ECO:0007669"/>
    <property type="project" value="TreeGrafter"/>
</dbReference>
<feature type="transmembrane region" description="Helical" evidence="6">
    <location>
        <begin position="262"/>
        <end position="283"/>
    </location>
</feature>
<feature type="transmembrane region" description="Helical" evidence="6">
    <location>
        <begin position="491"/>
        <end position="510"/>
    </location>
</feature>
<feature type="transmembrane region" description="Helical" evidence="6">
    <location>
        <begin position="445"/>
        <end position="470"/>
    </location>
</feature>
<feature type="transmembrane region" description="Helical" evidence="6">
    <location>
        <begin position="143"/>
        <end position="162"/>
    </location>
</feature>
<sequence>MEPTPPSEIHRHFSITLVDPEGNEQDLTVLTTDAPESQLPVQGEAERSNSALSPNAPTSSESATGTSYSTFKNIRRMTRDALPRLDHYRNMSSLIKRSGNCTQRPTIDDLLQPSVDKQVLDGNEETHAEVKATGPKFGWIKGVLFRCLLNIWGVILFLRISWVTAQCGILEATGIAIVSTIVTGVTTLSMSAIGTNGQIKGGGTYFMISRSLGPEFGGATGIIFSFANAINSSLNIVGFCESLNALITSYGTKVFDGSLNDIRLYSVITLAFLLCICVVGMEWEARAQMILLVILLVAILDFVIGVFVGPLNDEVKAKGFVGINGTVFMNNLYSDYRTDNATGTKQNIFTVFSVYFPACTGVLAGSSISGDLKDPVGGIPKGTLLGILLTSFSYILFIWLCGAAAVKDATGNVTQLADWSFLNCTDIQCNYGLMNSPQVMEDMSLFGPLIFSGMSAASISTALSSLALCNDNLYPFIGFFGKGTAKSDEPVRGYVLSAVIVIVFNLLARLDAIAPIITNFFLATFALINFACFHASMQNLPSWRPTFKYYNAWLSLFGGVLCTAIMFLIEWWTALLTWVLSVLFYIIVKYRKPDVNWGSSAQAQTYTAALHSVSTLSNVEEHVKTYRPQILVLSGAPNSRPPLIHFANAITKNKSLLVAGQCIPEVISKKLRTNITKESMDWLSRHKIKAFYSLSDGLPMDKAARVLMINSGLGRLQPNMVMLGYKANWHTCSFDELEQYFKTIQNAFEMHLAVTVLRVEGGLDYSYVIEAIHREPTANGSASPITERNTSQAPDSPGEVHGISFQHSTSFPNFEERTPDLASGKKKKNPEYRTATGELVPTHEIDNMLRFTRKQPKGTIDVWWLFDDGGLTLLIPYILTTRSYWSQCSLRIFFLANKDDDLPTEQRRMAELLCKFRIEFSDVVMISDITQQPRDQSIKDFNNIISKFQEQPGDANEGKGIKESELQALQEKTNRHIRLRELLLKHSRHSSLVVMTLPVPTLGRVSPPLYLAWLETLTKDMPPFLLVRGNQTSVLTFYT</sequence>
<dbReference type="GO" id="GO:0055075">
    <property type="term" value="P:potassium ion homeostasis"/>
    <property type="evidence" value="ECO:0007669"/>
    <property type="project" value="TreeGrafter"/>
</dbReference>
<evidence type="ECO:0000256" key="6">
    <source>
        <dbReference type="SAM" id="Phobius"/>
    </source>
</evidence>
<organism evidence="9 10">
    <name type="scientific">Halocaridina rubra</name>
    <name type="common">Hawaiian red shrimp</name>
    <dbReference type="NCBI Taxonomy" id="373956"/>
    <lineage>
        <taxon>Eukaryota</taxon>
        <taxon>Metazoa</taxon>
        <taxon>Ecdysozoa</taxon>
        <taxon>Arthropoda</taxon>
        <taxon>Crustacea</taxon>
        <taxon>Multicrustacea</taxon>
        <taxon>Malacostraca</taxon>
        <taxon>Eumalacostraca</taxon>
        <taxon>Eucarida</taxon>
        <taxon>Decapoda</taxon>
        <taxon>Pleocyemata</taxon>
        <taxon>Caridea</taxon>
        <taxon>Atyoidea</taxon>
        <taxon>Atyidae</taxon>
        <taxon>Halocaridina</taxon>
    </lineage>
</organism>
<dbReference type="InterPro" id="IPR018491">
    <property type="entry name" value="SLC12_C"/>
</dbReference>
<feature type="transmembrane region" description="Helical" evidence="6">
    <location>
        <begin position="290"/>
        <end position="311"/>
    </location>
</feature>
<dbReference type="FunFam" id="1.20.1740.10:FF:000022">
    <property type="entry name" value="Bumetanide-sensitive na-k-cl cotransport protein"/>
    <property type="match status" value="1"/>
</dbReference>
<feature type="region of interest" description="Disordered" evidence="5">
    <location>
        <begin position="35"/>
        <end position="70"/>
    </location>
</feature>
<keyword evidence="3 6" id="KW-1133">Transmembrane helix</keyword>
<evidence type="ECO:0000256" key="3">
    <source>
        <dbReference type="ARBA" id="ARBA00022989"/>
    </source>
</evidence>
<dbReference type="PANTHER" id="PTHR11827:SF103">
    <property type="entry name" value="SODIUM CHLORIDE COTRANSPORTER 69, ISOFORM E"/>
    <property type="match status" value="1"/>
</dbReference>
<feature type="compositionally biased region" description="Polar residues" evidence="5">
    <location>
        <begin position="48"/>
        <end position="70"/>
    </location>
</feature>
<comment type="subcellular location">
    <subcellularLocation>
        <location evidence="1">Membrane</location>
        <topology evidence="1">Multi-pass membrane protein</topology>
    </subcellularLocation>
</comment>
<keyword evidence="4 6" id="KW-0472">Membrane</keyword>
<feature type="domain" description="Amino acid permease/ SLC12A" evidence="7">
    <location>
        <begin position="142"/>
        <end position="631"/>
    </location>
</feature>
<feature type="transmembrane region" description="Helical" evidence="6">
    <location>
        <begin position="575"/>
        <end position="591"/>
    </location>
</feature>
<dbReference type="InterPro" id="IPR004841">
    <property type="entry name" value="AA-permease/SLC12A_dom"/>
</dbReference>
<dbReference type="InterPro" id="IPR004842">
    <property type="entry name" value="SLC12A_fam"/>
</dbReference>
<feature type="compositionally biased region" description="Polar residues" evidence="5">
    <location>
        <begin position="778"/>
        <end position="794"/>
    </location>
</feature>
<dbReference type="Pfam" id="PF03522">
    <property type="entry name" value="SLC12"/>
    <property type="match status" value="1"/>
</dbReference>
<dbReference type="GO" id="GO:0055064">
    <property type="term" value="P:chloride ion homeostasis"/>
    <property type="evidence" value="ECO:0007669"/>
    <property type="project" value="TreeGrafter"/>
</dbReference>
<evidence type="ECO:0000256" key="5">
    <source>
        <dbReference type="SAM" id="MobiDB-lite"/>
    </source>
</evidence>
<feature type="region of interest" description="Disordered" evidence="5">
    <location>
        <begin position="778"/>
        <end position="832"/>
    </location>
</feature>
<evidence type="ECO:0000259" key="8">
    <source>
        <dbReference type="Pfam" id="PF03522"/>
    </source>
</evidence>
<dbReference type="GO" id="GO:1990573">
    <property type="term" value="P:potassium ion import across plasma membrane"/>
    <property type="evidence" value="ECO:0007669"/>
    <property type="project" value="TreeGrafter"/>
</dbReference>
<dbReference type="EMBL" id="JAXCGZ010017063">
    <property type="protein sequence ID" value="KAK7068982.1"/>
    <property type="molecule type" value="Genomic_DNA"/>
</dbReference>
<reference evidence="9 10" key="1">
    <citation type="submission" date="2023-11" db="EMBL/GenBank/DDBJ databases">
        <title>Halocaridina rubra genome assembly.</title>
        <authorList>
            <person name="Smith C."/>
        </authorList>
    </citation>
    <scope>NUCLEOTIDE SEQUENCE [LARGE SCALE GENOMIC DNA]</scope>
    <source>
        <strain evidence="9">EP-1</strain>
        <tissue evidence="9">Whole</tissue>
    </source>
</reference>
<feature type="transmembrane region" description="Helical" evidence="6">
    <location>
        <begin position="516"/>
        <end position="537"/>
    </location>
</feature>
<dbReference type="NCBIfam" id="TIGR00930">
    <property type="entry name" value="2a30"/>
    <property type="match status" value="1"/>
</dbReference>
<feature type="transmembrane region" description="Helical" evidence="6">
    <location>
        <begin position="216"/>
        <end position="237"/>
    </location>
</feature>
<accession>A0AAN8WMT2</accession>
<comment type="caution">
    <text evidence="9">The sequence shown here is derived from an EMBL/GenBank/DDBJ whole genome shotgun (WGS) entry which is preliminary data.</text>
</comment>
<dbReference type="GO" id="GO:0006884">
    <property type="term" value="P:cell volume homeostasis"/>
    <property type="evidence" value="ECO:0007669"/>
    <property type="project" value="TreeGrafter"/>
</dbReference>
<gene>
    <name evidence="9" type="ORF">SK128_015900</name>
</gene>
<feature type="domain" description="SLC12A transporter C-terminal" evidence="8">
    <location>
        <begin position="640"/>
        <end position="1038"/>
    </location>
</feature>
<dbReference type="Proteomes" id="UP001381693">
    <property type="component" value="Unassembled WGS sequence"/>
</dbReference>
<evidence type="ECO:0000256" key="2">
    <source>
        <dbReference type="ARBA" id="ARBA00022692"/>
    </source>
</evidence>
<evidence type="ECO:0000256" key="1">
    <source>
        <dbReference type="ARBA" id="ARBA00004141"/>
    </source>
</evidence>
<evidence type="ECO:0000313" key="10">
    <source>
        <dbReference type="Proteomes" id="UP001381693"/>
    </source>
</evidence>
<name>A0AAN8WMT2_HALRR</name>
<evidence type="ECO:0000259" key="7">
    <source>
        <dbReference type="Pfam" id="PF00324"/>
    </source>
</evidence>
<keyword evidence="2 6" id="KW-0812">Transmembrane</keyword>
<feature type="transmembrane region" description="Helical" evidence="6">
    <location>
        <begin position="384"/>
        <end position="406"/>
    </location>
</feature>
<evidence type="ECO:0000313" key="9">
    <source>
        <dbReference type="EMBL" id="KAK7068982.1"/>
    </source>
</evidence>
<proteinExistence type="predicted"/>
<dbReference type="Pfam" id="PF00324">
    <property type="entry name" value="AA_permease"/>
    <property type="match status" value="1"/>
</dbReference>
<dbReference type="AlphaFoldDB" id="A0AAN8WMT2"/>
<keyword evidence="10" id="KW-1185">Reference proteome</keyword>
<dbReference type="PANTHER" id="PTHR11827">
    <property type="entry name" value="SOLUTE CARRIER FAMILY 12, CATION COTRANSPORTERS"/>
    <property type="match status" value="1"/>
</dbReference>
<feature type="transmembrane region" description="Helical" evidence="6">
    <location>
        <begin position="549"/>
        <end position="569"/>
    </location>
</feature>
<feature type="transmembrane region" description="Helical" evidence="6">
    <location>
        <begin position="348"/>
        <end position="372"/>
    </location>
</feature>
<dbReference type="GO" id="GO:0008511">
    <property type="term" value="F:sodium:potassium:chloride symporter activity"/>
    <property type="evidence" value="ECO:0007669"/>
    <property type="project" value="TreeGrafter"/>
</dbReference>
<feature type="transmembrane region" description="Helical" evidence="6">
    <location>
        <begin position="174"/>
        <end position="195"/>
    </location>
</feature>
<dbReference type="Gene3D" id="1.20.1740.10">
    <property type="entry name" value="Amino acid/polyamine transporter I"/>
    <property type="match status" value="1"/>
</dbReference>